<evidence type="ECO:0000256" key="1">
    <source>
        <dbReference type="ARBA" id="ARBA00004141"/>
    </source>
</evidence>
<proteinExistence type="predicted"/>
<evidence type="ECO:0000256" key="4">
    <source>
        <dbReference type="ARBA" id="ARBA00023136"/>
    </source>
</evidence>
<feature type="transmembrane region" description="Helical" evidence="5">
    <location>
        <begin position="206"/>
        <end position="226"/>
    </location>
</feature>
<dbReference type="EMBL" id="CP133548">
    <property type="protein sequence ID" value="WMS88650.1"/>
    <property type="molecule type" value="Genomic_DNA"/>
</dbReference>
<dbReference type="SUPFAM" id="SSF103481">
    <property type="entry name" value="Multidrug resistance efflux transporter EmrE"/>
    <property type="match status" value="2"/>
</dbReference>
<sequence length="308" mass="33656">MSLLTAVLWGLLPIALKGLLVYLDALTITWLRFVIAAVVLGAFLTYKNRLPSLNKLHSRGTSLLTIVVIVGLLGNYILYMLGLDKITPGGAQVMIQSAPMLLLIGSLILFKESFHFKQWFGLIIFCCGLLLFFNQRFAELINPENQYTIGILLIFIAGVLWAGYALAQKQLLKSFKSDEIMIMVYLAGSLVFLPLASASPVLQLDLLGWLLLLFCGANTLVAYGAFAEALDHWEASRVSATLALTPLLTLGFMQLTELFFPNYLEPEPLNALSFIGAGLVVVGSAFTALSKQKARKVEGADGVLRVDP</sequence>
<keyword evidence="4 5" id="KW-0472">Membrane</keyword>
<dbReference type="InterPro" id="IPR000620">
    <property type="entry name" value="EamA_dom"/>
</dbReference>
<evidence type="ECO:0000256" key="3">
    <source>
        <dbReference type="ARBA" id="ARBA00022989"/>
    </source>
</evidence>
<feature type="domain" description="EamA" evidence="6">
    <location>
        <begin position="149"/>
        <end position="287"/>
    </location>
</feature>
<feature type="transmembrane region" description="Helical" evidence="5">
    <location>
        <begin position="91"/>
        <end position="110"/>
    </location>
</feature>
<comment type="subcellular location">
    <subcellularLocation>
        <location evidence="1">Membrane</location>
        <topology evidence="1">Multi-pass membrane protein</topology>
    </subcellularLocation>
</comment>
<dbReference type="Proteomes" id="UP001239782">
    <property type="component" value="Chromosome"/>
</dbReference>
<evidence type="ECO:0000256" key="2">
    <source>
        <dbReference type="ARBA" id="ARBA00022692"/>
    </source>
</evidence>
<dbReference type="AlphaFoldDB" id="A0AA51RW45"/>
<keyword evidence="8" id="KW-1185">Reference proteome</keyword>
<dbReference type="InterPro" id="IPR050638">
    <property type="entry name" value="AA-Vitamin_Transporters"/>
</dbReference>
<accession>A0AA51RW45</accession>
<dbReference type="KEGG" id="plei:Q9312_06975"/>
<feature type="domain" description="EamA" evidence="6">
    <location>
        <begin position="3"/>
        <end position="133"/>
    </location>
</feature>
<reference evidence="7 8" key="1">
    <citation type="submission" date="2023-08" db="EMBL/GenBank/DDBJ databases">
        <title>Pleionea litopenaei sp. nov., isolated from stomach of juvenile Litopenaeus vannamei.</title>
        <authorList>
            <person name="Rho A.M."/>
            <person name="Hwang C.Y."/>
        </authorList>
    </citation>
    <scope>NUCLEOTIDE SEQUENCE [LARGE SCALE GENOMIC DNA]</scope>
    <source>
        <strain evidence="7 8">HL-JVS1</strain>
    </source>
</reference>
<dbReference type="Pfam" id="PF00892">
    <property type="entry name" value="EamA"/>
    <property type="match status" value="2"/>
</dbReference>
<dbReference type="InterPro" id="IPR037185">
    <property type="entry name" value="EmrE-like"/>
</dbReference>
<organism evidence="7 8">
    <name type="scientific">Pleionea litopenaei</name>
    <dbReference type="NCBI Taxonomy" id="3070815"/>
    <lineage>
        <taxon>Bacteria</taxon>
        <taxon>Pseudomonadati</taxon>
        <taxon>Pseudomonadota</taxon>
        <taxon>Gammaproteobacteria</taxon>
        <taxon>Oceanospirillales</taxon>
        <taxon>Pleioneaceae</taxon>
        <taxon>Pleionea</taxon>
    </lineage>
</organism>
<evidence type="ECO:0000313" key="7">
    <source>
        <dbReference type="EMBL" id="WMS88650.1"/>
    </source>
</evidence>
<feature type="transmembrane region" description="Helical" evidence="5">
    <location>
        <begin position="27"/>
        <end position="46"/>
    </location>
</feature>
<evidence type="ECO:0000313" key="8">
    <source>
        <dbReference type="Proteomes" id="UP001239782"/>
    </source>
</evidence>
<keyword evidence="3 5" id="KW-1133">Transmembrane helix</keyword>
<dbReference type="PANTHER" id="PTHR32322">
    <property type="entry name" value="INNER MEMBRANE TRANSPORTER"/>
    <property type="match status" value="1"/>
</dbReference>
<feature type="transmembrane region" description="Helical" evidence="5">
    <location>
        <begin position="268"/>
        <end position="289"/>
    </location>
</feature>
<dbReference type="Gene3D" id="1.10.3730.20">
    <property type="match status" value="1"/>
</dbReference>
<name>A0AA51RW45_9GAMM</name>
<dbReference type="GO" id="GO:0016020">
    <property type="term" value="C:membrane"/>
    <property type="evidence" value="ECO:0007669"/>
    <property type="project" value="UniProtKB-SubCell"/>
</dbReference>
<gene>
    <name evidence="7" type="ORF">Q9312_06975</name>
</gene>
<evidence type="ECO:0000259" key="6">
    <source>
        <dbReference type="Pfam" id="PF00892"/>
    </source>
</evidence>
<protein>
    <submittedName>
        <fullName evidence="7">DMT family transporter</fullName>
    </submittedName>
</protein>
<evidence type="ECO:0000256" key="5">
    <source>
        <dbReference type="SAM" id="Phobius"/>
    </source>
</evidence>
<feature type="transmembrane region" description="Helical" evidence="5">
    <location>
        <begin position="58"/>
        <end position="79"/>
    </location>
</feature>
<dbReference type="RefSeq" id="WP_309203868.1">
    <property type="nucleotide sequence ID" value="NZ_CP133548.1"/>
</dbReference>
<feature type="transmembrane region" description="Helical" evidence="5">
    <location>
        <begin position="119"/>
        <end position="135"/>
    </location>
</feature>
<dbReference type="PANTHER" id="PTHR32322:SF9">
    <property type="entry name" value="AMINO-ACID METABOLITE EFFLUX PUMP-RELATED"/>
    <property type="match status" value="1"/>
</dbReference>
<feature type="transmembrane region" description="Helical" evidence="5">
    <location>
        <begin position="147"/>
        <end position="167"/>
    </location>
</feature>
<feature type="transmembrane region" description="Helical" evidence="5">
    <location>
        <begin position="179"/>
        <end position="200"/>
    </location>
</feature>
<keyword evidence="2 5" id="KW-0812">Transmembrane</keyword>
<feature type="transmembrane region" description="Helical" evidence="5">
    <location>
        <begin position="238"/>
        <end position="256"/>
    </location>
</feature>